<accession>A0A1H9PLE5</accession>
<evidence type="ECO:0000313" key="2">
    <source>
        <dbReference type="Proteomes" id="UP000198885"/>
    </source>
</evidence>
<dbReference type="OrthoDB" id="9950118at2"/>
<reference evidence="1 2" key="1">
    <citation type="submission" date="2016-10" db="EMBL/GenBank/DDBJ databases">
        <authorList>
            <person name="de Groot N.N."/>
        </authorList>
    </citation>
    <scope>NUCLEOTIDE SEQUENCE [LARGE SCALE GENOMIC DNA]</scope>
    <source>
        <strain evidence="1 2">DSM 23042</strain>
    </source>
</reference>
<dbReference type="RefSeq" id="WP_143071477.1">
    <property type="nucleotide sequence ID" value="NZ_FOGU01000001.1"/>
</dbReference>
<evidence type="ECO:0000313" key="1">
    <source>
        <dbReference type="EMBL" id="SER48957.1"/>
    </source>
</evidence>
<gene>
    <name evidence="1" type="ORF">SAMN04490244_101239</name>
</gene>
<organism evidence="1 2">
    <name type="scientific">Tranquillimonas rosea</name>
    <dbReference type="NCBI Taxonomy" id="641238"/>
    <lineage>
        <taxon>Bacteria</taxon>
        <taxon>Pseudomonadati</taxon>
        <taxon>Pseudomonadota</taxon>
        <taxon>Alphaproteobacteria</taxon>
        <taxon>Rhodobacterales</taxon>
        <taxon>Roseobacteraceae</taxon>
        <taxon>Tranquillimonas</taxon>
    </lineage>
</organism>
<dbReference type="AlphaFoldDB" id="A0A1H9PLE5"/>
<sequence length="84" mass="9465">MRRAADTLHVVFFVPNPGGEEHPQPMRDMDMEPTNIPSVGDYVYSPQGDLPVAYRVKSRHFDPAGKRVGVVVERVQEVEDSPFL</sequence>
<name>A0A1H9PLE5_9RHOB</name>
<protein>
    <submittedName>
        <fullName evidence="1">Uncharacterized protein</fullName>
    </submittedName>
</protein>
<dbReference type="Proteomes" id="UP000198885">
    <property type="component" value="Unassembled WGS sequence"/>
</dbReference>
<proteinExistence type="predicted"/>
<dbReference type="EMBL" id="FOGU01000001">
    <property type="protein sequence ID" value="SER48957.1"/>
    <property type="molecule type" value="Genomic_DNA"/>
</dbReference>
<keyword evidence="2" id="KW-1185">Reference proteome</keyword>